<dbReference type="AlphaFoldDB" id="A0A1I2XVX4"/>
<dbReference type="EMBL" id="FOPP01000006">
    <property type="protein sequence ID" value="SFH17512.1"/>
    <property type="molecule type" value="Genomic_DNA"/>
</dbReference>
<evidence type="ECO:0000313" key="3">
    <source>
        <dbReference type="Proteomes" id="UP000199666"/>
    </source>
</evidence>
<dbReference type="InterPro" id="IPR026444">
    <property type="entry name" value="Secre_tail"/>
</dbReference>
<feature type="domain" description="Secretion system C-terminal sorting" evidence="1">
    <location>
        <begin position="93"/>
        <end position="169"/>
    </location>
</feature>
<organism evidence="2 3">
    <name type="scientific">Pedobacter insulae</name>
    <dbReference type="NCBI Taxonomy" id="414048"/>
    <lineage>
        <taxon>Bacteria</taxon>
        <taxon>Pseudomonadati</taxon>
        <taxon>Bacteroidota</taxon>
        <taxon>Sphingobacteriia</taxon>
        <taxon>Sphingobacteriales</taxon>
        <taxon>Sphingobacteriaceae</taxon>
        <taxon>Pedobacter</taxon>
    </lineage>
</organism>
<proteinExistence type="predicted"/>
<dbReference type="Pfam" id="PF18962">
    <property type="entry name" value="Por_Secre_tail"/>
    <property type="match status" value="1"/>
</dbReference>
<gene>
    <name evidence="2" type="ORF">SAMN04489864_10668</name>
</gene>
<sequence>MGKKSIIGLFWSFLCIICIGFASNSAVFAQKTDSSKISIKPKPRVVSRLPVIRGSVQAYKPGNISFNTTSSTSTQSVNASNVKSGKILTILKLYPNPVSEYLNINMRLEKDANLSVKITDLLGNDIISLMNDRGMAGEQTKTFTIPNKLNPGIYFVKVNAGGDLKVLKISVL</sequence>
<accession>A0A1I2XVX4</accession>
<evidence type="ECO:0000313" key="2">
    <source>
        <dbReference type="EMBL" id="SFH17512.1"/>
    </source>
</evidence>
<protein>
    <submittedName>
        <fullName evidence="2">Por secretion system C-terminal sorting domain-containing protein</fullName>
    </submittedName>
</protein>
<dbReference type="Proteomes" id="UP000199666">
    <property type="component" value="Unassembled WGS sequence"/>
</dbReference>
<dbReference type="RefSeq" id="WP_090994104.1">
    <property type="nucleotide sequence ID" value="NZ_FOPP01000006.1"/>
</dbReference>
<evidence type="ECO:0000259" key="1">
    <source>
        <dbReference type="Pfam" id="PF18962"/>
    </source>
</evidence>
<name>A0A1I2XVX4_9SPHI</name>
<dbReference type="NCBIfam" id="TIGR04183">
    <property type="entry name" value="Por_Secre_tail"/>
    <property type="match status" value="1"/>
</dbReference>
<keyword evidence="3" id="KW-1185">Reference proteome</keyword>
<dbReference type="OrthoDB" id="1523755at2"/>
<dbReference type="STRING" id="414048.SAMN04489864_10668"/>
<reference evidence="2 3" key="1">
    <citation type="submission" date="2016-10" db="EMBL/GenBank/DDBJ databases">
        <authorList>
            <person name="de Groot N.N."/>
        </authorList>
    </citation>
    <scope>NUCLEOTIDE SEQUENCE [LARGE SCALE GENOMIC DNA]</scope>
    <source>
        <strain evidence="2 3">DSM 18684</strain>
    </source>
</reference>